<dbReference type="InterPro" id="IPR013013">
    <property type="entry name" value="PTS_EIIC_1"/>
</dbReference>
<dbReference type="Proteomes" id="UP000051181">
    <property type="component" value="Unassembled WGS sequence"/>
</dbReference>
<keyword evidence="10 12" id="KW-0472">Membrane</keyword>
<dbReference type="SUPFAM" id="SSF55604">
    <property type="entry name" value="Glucose permease domain IIB"/>
    <property type="match status" value="1"/>
</dbReference>
<dbReference type="Pfam" id="PF00367">
    <property type="entry name" value="PTS_EIIB"/>
    <property type="match status" value="1"/>
</dbReference>
<dbReference type="InterPro" id="IPR018113">
    <property type="entry name" value="PTrfase_EIIB_Cys"/>
</dbReference>
<keyword evidence="6" id="KW-0598">Phosphotransferase system</keyword>
<feature type="domain" description="PTS EIIC type-1" evidence="14">
    <location>
        <begin position="109"/>
        <end position="461"/>
    </location>
</feature>
<feature type="transmembrane region" description="Helical" evidence="12">
    <location>
        <begin position="292"/>
        <end position="314"/>
    </location>
</feature>
<feature type="transmembrane region" description="Helical" evidence="12">
    <location>
        <begin position="435"/>
        <end position="454"/>
    </location>
</feature>
<dbReference type="RefSeq" id="WP_029508065.1">
    <property type="nucleotide sequence ID" value="NZ_AZCN01000108.1"/>
</dbReference>
<evidence type="ECO:0000256" key="7">
    <source>
        <dbReference type="ARBA" id="ARBA00022692"/>
    </source>
</evidence>
<dbReference type="PROSITE" id="PS51098">
    <property type="entry name" value="PTS_EIIB_TYPE_1"/>
    <property type="match status" value="1"/>
</dbReference>
<proteinExistence type="predicted"/>
<dbReference type="InterPro" id="IPR003352">
    <property type="entry name" value="PTS_EIIC"/>
</dbReference>
<dbReference type="InterPro" id="IPR036878">
    <property type="entry name" value="Glu_permease_IIB"/>
</dbReference>
<reference evidence="15 16" key="1">
    <citation type="journal article" date="2015" name="Genome Announc.">
        <title>Expanding the biotechnology potential of lactobacilli through comparative genomics of 213 strains and associated genera.</title>
        <authorList>
            <person name="Sun Z."/>
            <person name="Harris H.M."/>
            <person name="McCann A."/>
            <person name="Guo C."/>
            <person name="Argimon S."/>
            <person name="Zhang W."/>
            <person name="Yang X."/>
            <person name="Jeffery I.B."/>
            <person name="Cooney J.C."/>
            <person name="Kagawa T.F."/>
            <person name="Liu W."/>
            <person name="Song Y."/>
            <person name="Salvetti E."/>
            <person name="Wrobel A."/>
            <person name="Rasinkangas P."/>
            <person name="Parkhill J."/>
            <person name="Rea M.C."/>
            <person name="O'Sullivan O."/>
            <person name="Ritari J."/>
            <person name="Douillard F.P."/>
            <person name="Paul Ross R."/>
            <person name="Yang R."/>
            <person name="Briner A.E."/>
            <person name="Felis G.E."/>
            <person name="de Vos W.M."/>
            <person name="Barrangou R."/>
            <person name="Klaenhammer T.R."/>
            <person name="Caufield P.W."/>
            <person name="Cui Y."/>
            <person name="Zhang H."/>
            <person name="O'Toole P.W."/>
        </authorList>
    </citation>
    <scope>NUCLEOTIDE SEQUENCE [LARGE SCALE GENOMIC DNA]</scope>
    <source>
        <strain evidence="15 16">DSM 20001</strain>
    </source>
</reference>
<dbReference type="PANTHER" id="PTHR30175">
    <property type="entry name" value="PHOSPHOTRANSFERASE SYSTEM TRANSPORT PROTEIN"/>
    <property type="match status" value="1"/>
</dbReference>
<evidence type="ECO:0000256" key="6">
    <source>
        <dbReference type="ARBA" id="ARBA00022683"/>
    </source>
</evidence>
<feature type="transmembrane region" description="Helical" evidence="12">
    <location>
        <begin position="148"/>
        <end position="168"/>
    </location>
</feature>
<accession>A0A0R1EX96</accession>
<dbReference type="Gene3D" id="3.30.1360.60">
    <property type="entry name" value="Glucose permease domain IIB"/>
    <property type="match status" value="1"/>
</dbReference>
<evidence type="ECO:0000256" key="2">
    <source>
        <dbReference type="ARBA" id="ARBA00022448"/>
    </source>
</evidence>
<feature type="transmembrane region" description="Helical" evidence="12">
    <location>
        <begin position="390"/>
        <end position="415"/>
    </location>
</feature>
<feature type="active site" description="Phosphocysteine intermediate; for EIIB activity" evidence="11">
    <location>
        <position position="26"/>
    </location>
</feature>
<feature type="transmembrane region" description="Helical" evidence="12">
    <location>
        <begin position="110"/>
        <end position="136"/>
    </location>
</feature>
<feature type="transmembrane region" description="Helical" evidence="12">
    <location>
        <begin position="218"/>
        <end position="235"/>
    </location>
</feature>
<keyword evidence="3" id="KW-1003">Cell membrane</keyword>
<evidence type="ECO:0000313" key="16">
    <source>
        <dbReference type="Proteomes" id="UP000051181"/>
    </source>
</evidence>
<evidence type="ECO:0000256" key="4">
    <source>
        <dbReference type="ARBA" id="ARBA00022597"/>
    </source>
</evidence>
<evidence type="ECO:0000313" key="15">
    <source>
        <dbReference type="EMBL" id="KRK14079.1"/>
    </source>
</evidence>
<evidence type="ECO:0000256" key="3">
    <source>
        <dbReference type="ARBA" id="ARBA00022475"/>
    </source>
</evidence>
<dbReference type="GO" id="GO:0016301">
    <property type="term" value="F:kinase activity"/>
    <property type="evidence" value="ECO:0007669"/>
    <property type="project" value="UniProtKB-KW"/>
</dbReference>
<dbReference type="PANTHER" id="PTHR30175:SF1">
    <property type="entry name" value="PTS SYSTEM ARBUTIN-, CELLOBIOSE-, AND SALICIN-SPECIFIC EIIBC COMPONENT-RELATED"/>
    <property type="match status" value="1"/>
</dbReference>
<dbReference type="GO" id="GO:0008982">
    <property type="term" value="F:protein-N(PI)-phosphohistidine-sugar phosphotransferase activity"/>
    <property type="evidence" value="ECO:0007669"/>
    <property type="project" value="InterPro"/>
</dbReference>
<comment type="subcellular location">
    <subcellularLocation>
        <location evidence="1">Cell membrane</location>
        <topology evidence="1">Multi-pass membrane protein</topology>
    </subcellularLocation>
</comment>
<feature type="transmembrane region" description="Helical" evidence="12">
    <location>
        <begin position="247"/>
        <end position="272"/>
    </location>
</feature>
<dbReference type="EMBL" id="AZCN01000108">
    <property type="protein sequence ID" value="KRK14079.1"/>
    <property type="molecule type" value="Genomic_DNA"/>
</dbReference>
<keyword evidence="8" id="KW-0418">Kinase</keyword>
<dbReference type="GO" id="GO:0015771">
    <property type="term" value="P:trehalose transport"/>
    <property type="evidence" value="ECO:0007669"/>
    <property type="project" value="TreeGrafter"/>
</dbReference>
<dbReference type="GeneID" id="65917861"/>
<sequence>MDFKQAAKDILANVGGAKNIGNMTHCATRLRLNLIDRSLADDKKVEAIPGVLNVVYKAGQYQILIGTEVPKLYAEFEKAVNVERGDVPVELTEDQKSAAKGSIVSRMFSAISAIFAPLLPALAGSGILRGLLILAVQVGVIKNDSGTYTILYAASMSVFYFLPILLAFTSAKRFGASPYLSALIGSALLYPDFINLMGKTGNGTMTDFFGIPAVLMNYSSTVVPIILAIWAYSYLYKWLDAKVPESLKLVVVPLVSLLIMVPLTIIVIGPLGVYSGEAIATFVNWLIGRSSILAGIVVGGGWSVLVSMGIHWAINPIMINNIANNGFDYICPWTFACNFAVIGMTIGVWLKARDTKLRSFALTGLVTIGLSAIIEPTLFGLLVKNRKLWLAQIIGGAVGGAYLGLTKVVTNAFVFGSVTTFPAFIQKNGSNFLNAIIGLAISLVVAAVLAYIFTNREEKLA</sequence>
<dbReference type="FunFam" id="3.30.1360.60:FF:000001">
    <property type="entry name" value="PTS system glucose-specific IIBC component PtsG"/>
    <property type="match status" value="1"/>
</dbReference>
<dbReference type="GO" id="GO:0090589">
    <property type="term" value="F:protein-phosphocysteine-trehalose phosphotransferase system transporter activity"/>
    <property type="evidence" value="ECO:0007669"/>
    <property type="project" value="TreeGrafter"/>
</dbReference>
<dbReference type="GO" id="GO:0009401">
    <property type="term" value="P:phosphoenolpyruvate-dependent sugar phosphotransferase system"/>
    <property type="evidence" value="ECO:0007669"/>
    <property type="project" value="UniProtKB-KW"/>
</dbReference>
<keyword evidence="9 12" id="KW-1133">Transmembrane helix</keyword>
<feature type="domain" description="PTS EIIB type-1" evidence="13">
    <location>
        <begin position="4"/>
        <end position="86"/>
    </location>
</feature>
<name>A0A0R1EX96_9LACO</name>
<evidence type="ECO:0000259" key="14">
    <source>
        <dbReference type="PROSITE" id="PS51103"/>
    </source>
</evidence>
<evidence type="ECO:0000256" key="11">
    <source>
        <dbReference type="PROSITE-ProRule" id="PRU00421"/>
    </source>
</evidence>
<dbReference type="CDD" id="cd00212">
    <property type="entry name" value="PTS_IIB_glc"/>
    <property type="match status" value="1"/>
</dbReference>
<evidence type="ECO:0000259" key="13">
    <source>
        <dbReference type="PROSITE" id="PS51098"/>
    </source>
</evidence>
<protein>
    <submittedName>
        <fullName evidence="15">PTS system, beta-glucoside-specific IIABC component</fullName>
    </submittedName>
</protein>
<evidence type="ECO:0000256" key="12">
    <source>
        <dbReference type="SAM" id="Phobius"/>
    </source>
</evidence>
<evidence type="ECO:0000256" key="10">
    <source>
        <dbReference type="ARBA" id="ARBA00023136"/>
    </source>
</evidence>
<dbReference type="InterPro" id="IPR001996">
    <property type="entry name" value="PTS_IIB_1"/>
</dbReference>
<dbReference type="eggNOG" id="COG1264">
    <property type="taxonomic scope" value="Bacteria"/>
</dbReference>
<feature type="transmembrane region" description="Helical" evidence="12">
    <location>
        <begin position="326"/>
        <end position="350"/>
    </location>
</feature>
<dbReference type="PATRIC" id="fig|913848.6.peg.203"/>
<dbReference type="GO" id="GO:0005886">
    <property type="term" value="C:plasma membrane"/>
    <property type="evidence" value="ECO:0007669"/>
    <property type="project" value="UniProtKB-SubCell"/>
</dbReference>
<comment type="caution">
    <text evidence="15">The sequence shown here is derived from an EMBL/GenBank/DDBJ whole genome shotgun (WGS) entry which is preliminary data.</text>
</comment>
<feature type="transmembrane region" description="Helical" evidence="12">
    <location>
        <begin position="180"/>
        <end position="198"/>
    </location>
</feature>
<dbReference type="AlphaFoldDB" id="A0A0R1EX96"/>
<keyword evidence="4" id="KW-0762">Sugar transport</keyword>
<evidence type="ECO:0000256" key="1">
    <source>
        <dbReference type="ARBA" id="ARBA00004651"/>
    </source>
</evidence>
<evidence type="ECO:0000256" key="5">
    <source>
        <dbReference type="ARBA" id="ARBA00022679"/>
    </source>
</evidence>
<organism evidence="15 16">
    <name type="scientific">Loigolactobacillus coryniformis subsp. coryniformis KCTC 3167 = DSM 20001</name>
    <dbReference type="NCBI Taxonomy" id="913848"/>
    <lineage>
        <taxon>Bacteria</taxon>
        <taxon>Bacillati</taxon>
        <taxon>Bacillota</taxon>
        <taxon>Bacilli</taxon>
        <taxon>Lactobacillales</taxon>
        <taxon>Lactobacillaceae</taxon>
        <taxon>Loigolactobacillus</taxon>
    </lineage>
</organism>
<evidence type="ECO:0000256" key="9">
    <source>
        <dbReference type="ARBA" id="ARBA00022989"/>
    </source>
</evidence>
<dbReference type="InterPro" id="IPR050558">
    <property type="entry name" value="PTS_Sugar-Specific_Components"/>
</dbReference>
<keyword evidence="2" id="KW-0813">Transport</keyword>
<dbReference type="PROSITE" id="PS51103">
    <property type="entry name" value="PTS_EIIC_TYPE_1"/>
    <property type="match status" value="1"/>
</dbReference>
<gene>
    <name evidence="15" type="ORF">FD22_GL000207</name>
</gene>
<keyword evidence="7 12" id="KW-0812">Transmembrane</keyword>
<dbReference type="PROSITE" id="PS01035">
    <property type="entry name" value="PTS_EIIB_TYPE_1_CYS"/>
    <property type="match status" value="1"/>
</dbReference>
<feature type="transmembrane region" description="Helical" evidence="12">
    <location>
        <begin position="362"/>
        <end position="383"/>
    </location>
</feature>
<dbReference type="eggNOG" id="COG1263">
    <property type="taxonomic scope" value="Bacteria"/>
</dbReference>
<keyword evidence="5" id="KW-0808">Transferase</keyword>
<evidence type="ECO:0000256" key="8">
    <source>
        <dbReference type="ARBA" id="ARBA00022777"/>
    </source>
</evidence>
<dbReference type="Pfam" id="PF02378">
    <property type="entry name" value="PTS_EIIC"/>
    <property type="match status" value="1"/>
</dbReference>